<dbReference type="EMBL" id="OB792917">
    <property type="protein sequence ID" value="CAD7425285.1"/>
    <property type="molecule type" value="Genomic_DNA"/>
</dbReference>
<keyword evidence="1" id="KW-1133">Transmembrane helix</keyword>
<gene>
    <name evidence="3" type="ORF">TMSB3V08_LOCUS2201</name>
</gene>
<evidence type="ECO:0000259" key="2">
    <source>
        <dbReference type="Pfam" id="PF01740"/>
    </source>
</evidence>
<dbReference type="AlphaFoldDB" id="A0A7R9HJP1"/>
<keyword evidence="1" id="KW-0812">Transmembrane</keyword>
<accession>A0A7R9HJP1</accession>
<name>A0A7R9HJP1_9NEOP</name>
<evidence type="ECO:0000256" key="1">
    <source>
        <dbReference type="SAM" id="Phobius"/>
    </source>
</evidence>
<proteinExistence type="predicted"/>
<dbReference type="PANTHER" id="PTHR11814">
    <property type="entry name" value="SULFATE TRANSPORTER"/>
    <property type="match status" value="1"/>
</dbReference>
<dbReference type="Pfam" id="PF01740">
    <property type="entry name" value="STAS"/>
    <property type="match status" value="1"/>
</dbReference>
<dbReference type="SUPFAM" id="SSF52091">
    <property type="entry name" value="SpoIIaa-like"/>
    <property type="match status" value="1"/>
</dbReference>
<protein>
    <recommendedName>
        <fullName evidence="2">STAS domain-containing protein</fullName>
    </recommendedName>
</protein>
<dbReference type="CDD" id="cd07042">
    <property type="entry name" value="STAS_SulP_like_sulfate_transporter"/>
    <property type="match status" value="1"/>
</dbReference>
<evidence type="ECO:0000313" key="3">
    <source>
        <dbReference type="EMBL" id="CAD7425285.1"/>
    </source>
</evidence>
<dbReference type="InterPro" id="IPR001902">
    <property type="entry name" value="SLC26A/SulP_fam"/>
</dbReference>
<feature type="transmembrane region" description="Helical" evidence="1">
    <location>
        <begin position="12"/>
        <end position="45"/>
    </location>
</feature>
<dbReference type="GO" id="GO:0016020">
    <property type="term" value="C:membrane"/>
    <property type="evidence" value="ECO:0007669"/>
    <property type="project" value="InterPro"/>
</dbReference>
<dbReference type="PROSITE" id="PS51257">
    <property type="entry name" value="PROKAR_LIPOPROTEIN"/>
    <property type="match status" value="1"/>
</dbReference>
<keyword evidence="1" id="KW-0472">Membrane</keyword>
<dbReference type="Gene3D" id="3.30.750.24">
    <property type="entry name" value="STAS domain"/>
    <property type="match status" value="1"/>
</dbReference>
<organism evidence="3">
    <name type="scientific">Timema monikensis</name>
    <dbReference type="NCBI Taxonomy" id="170555"/>
    <lineage>
        <taxon>Eukaryota</taxon>
        <taxon>Metazoa</taxon>
        <taxon>Ecdysozoa</taxon>
        <taxon>Arthropoda</taxon>
        <taxon>Hexapoda</taxon>
        <taxon>Insecta</taxon>
        <taxon>Pterygota</taxon>
        <taxon>Neoptera</taxon>
        <taxon>Polyneoptera</taxon>
        <taxon>Phasmatodea</taxon>
        <taxon>Timematodea</taxon>
        <taxon>Timematoidea</taxon>
        <taxon>Timematidae</taxon>
        <taxon>Timema</taxon>
    </lineage>
</organism>
<reference evidence="3" key="1">
    <citation type="submission" date="2020-11" db="EMBL/GenBank/DDBJ databases">
        <authorList>
            <person name="Tran Van P."/>
        </authorList>
    </citation>
    <scope>NUCLEOTIDE SEQUENCE</scope>
</reference>
<dbReference type="InterPro" id="IPR036513">
    <property type="entry name" value="STAS_dom_sf"/>
</dbReference>
<sequence length="310" mass="33686">MGREEGGGERDLIPALVTFFACLGFGVELGILIGIAVDISFLLYFNARPRVLVETLVSPGGSEYVLVTPSSGLLFPAVDFVREAVAAASLEGGPHHTKDLPVVVNCRHVQRVDFTAAQGIHAIVHDFVKRGRQVLFFQVCQHVVKTLSSAGNTRLVFVATEQELTVVLKALITPRPHASIPLISTDERMSPRIGMWRDLLRCQPGTSVVLVGGDTGDAGLTEEHLTEADGSLSDCSNGFTECGSRCMAVGSPYKEESCNDWIKMGNMERVRLLTTPDVTTSGKAEIALLEEGQRPWERSGTSWRTYQFAP</sequence>
<dbReference type="GO" id="GO:0055085">
    <property type="term" value="P:transmembrane transport"/>
    <property type="evidence" value="ECO:0007669"/>
    <property type="project" value="InterPro"/>
</dbReference>
<dbReference type="InterPro" id="IPR002645">
    <property type="entry name" value="STAS_dom"/>
</dbReference>
<feature type="domain" description="STAS" evidence="2">
    <location>
        <begin position="65"/>
        <end position="156"/>
    </location>
</feature>